<evidence type="ECO:0000313" key="3">
    <source>
        <dbReference type="Proteomes" id="UP000235786"/>
    </source>
</evidence>
<accession>A0A2J6RYQ0</accession>
<reference evidence="2 3" key="1">
    <citation type="submission" date="2016-04" db="EMBL/GenBank/DDBJ databases">
        <title>A degradative enzymes factory behind the ericoid mycorrhizal symbiosis.</title>
        <authorList>
            <consortium name="DOE Joint Genome Institute"/>
            <person name="Martino E."/>
            <person name="Morin E."/>
            <person name="Grelet G."/>
            <person name="Kuo A."/>
            <person name="Kohler A."/>
            <person name="Daghino S."/>
            <person name="Barry K."/>
            <person name="Choi C."/>
            <person name="Cichocki N."/>
            <person name="Clum A."/>
            <person name="Copeland A."/>
            <person name="Hainaut M."/>
            <person name="Haridas S."/>
            <person name="Labutti K."/>
            <person name="Lindquist E."/>
            <person name="Lipzen A."/>
            <person name="Khouja H.-R."/>
            <person name="Murat C."/>
            <person name="Ohm R."/>
            <person name="Olson A."/>
            <person name="Spatafora J."/>
            <person name="Veneault-Fourrey C."/>
            <person name="Henrissat B."/>
            <person name="Grigoriev I."/>
            <person name="Martin F."/>
            <person name="Perotto S."/>
        </authorList>
    </citation>
    <scope>NUCLEOTIDE SEQUENCE [LARGE SCALE GENOMIC DNA]</scope>
    <source>
        <strain evidence="2 3">F</strain>
    </source>
</reference>
<organism evidence="2 3">
    <name type="scientific">Hyaloscypha variabilis (strain UAMH 11265 / GT02V1 / F)</name>
    <name type="common">Meliniomyces variabilis</name>
    <dbReference type="NCBI Taxonomy" id="1149755"/>
    <lineage>
        <taxon>Eukaryota</taxon>
        <taxon>Fungi</taxon>
        <taxon>Dikarya</taxon>
        <taxon>Ascomycota</taxon>
        <taxon>Pezizomycotina</taxon>
        <taxon>Leotiomycetes</taxon>
        <taxon>Helotiales</taxon>
        <taxon>Hyaloscyphaceae</taxon>
        <taxon>Hyaloscypha</taxon>
        <taxon>Hyaloscypha variabilis</taxon>
    </lineage>
</organism>
<proteinExistence type="predicted"/>
<protein>
    <submittedName>
        <fullName evidence="2">Uncharacterized protein</fullName>
    </submittedName>
</protein>
<name>A0A2J6RYQ0_HYAVF</name>
<evidence type="ECO:0000313" key="2">
    <source>
        <dbReference type="EMBL" id="PMD43625.1"/>
    </source>
</evidence>
<dbReference type="AlphaFoldDB" id="A0A2J6RYQ0"/>
<dbReference type="Proteomes" id="UP000235786">
    <property type="component" value="Unassembled WGS sequence"/>
</dbReference>
<keyword evidence="3" id="KW-1185">Reference proteome</keyword>
<dbReference type="EMBL" id="KZ613942">
    <property type="protein sequence ID" value="PMD43625.1"/>
    <property type="molecule type" value="Genomic_DNA"/>
</dbReference>
<dbReference type="OrthoDB" id="3562762at2759"/>
<sequence length="224" mass="23633">MALLLSNLATAGVQRRTASTVTITACEASQTPQPSPVPPLESSGESAPVPVVVLTTITLLPEPTNTASEDPFPHFPFPTGKGIPSGILYPGFGTGTRCSRPTGHPRFRNHTHHTHHHHHPTGYSNTDSIPFFTLTYTGTIPLPTPILTVAPVITITNTGPLILPSSISTDCPDMSSTTQISSNTTSVVPELESYSAASPSTALATYPSYRRRRAARAGGLRNGS</sequence>
<evidence type="ECO:0000256" key="1">
    <source>
        <dbReference type="SAM" id="MobiDB-lite"/>
    </source>
</evidence>
<feature type="region of interest" description="Disordered" evidence="1">
    <location>
        <begin position="26"/>
        <end position="46"/>
    </location>
</feature>
<gene>
    <name evidence="2" type="ORF">L207DRAFT_510133</name>
</gene>